<evidence type="ECO:0000313" key="1">
    <source>
        <dbReference type="EMBL" id="RIE11208.1"/>
    </source>
</evidence>
<name>A0A398DFY0_9BACT</name>
<dbReference type="EMBL" id="QXIT01000003">
    <property type="protein sequence ID" value="RIE11208.1"/>
    <property type="molecule type" value="Genomic_DNA"/>
</dbReference>
<dbReference type="AlphaFoldDB" id="A0A398DFY0"/>
<dbReference type="InterPro" id="IPR019239">
    <property type="entry name" value="VapB_antitoxin"/>
</dbReference>
<reference evidence="1 2" key="1">
    <citation type="submission" date="2018-09" db="EMBL/GenBank/DDBJ databases">
        <title>Discovery and Ecogenomic Context for Candidatus Cryosericales, a Global Caldiserica Order Active in Thawing Permafrost.</title>
        <authorList>
            <person name="Martinez M.A."/>
            <person name="Woodcroft B.J."/>
            <person name="Ignacio Espinoza J.C."/>
            <person name="Zayed A."/>
            <person name="Singleton C.M."/>
            <person name="Boyd J."/>
            <person name="Li Y.-F."/>
            <person name="Purvine S."/>
            <person name="Maughan H."/>
            <person name="Hodgkins S.B."/>
            <person name="Anderson D."/>
            <person name="Sederholm M."/>
            <person name="Temperton B."/>
            <person name="Saleska S.R."/>
            <person name="Tyson G.W."/>
            <person name="Rich V.I."/>
        </authorList>
    </citation>
    <scope>NUCLEOTIDE SEQUENCE [LARGE SCALE GENOMIC DNA]</scope>
    <source>
        <strain evidence="1 2">SMC6</strain>
    </source>
</reference>
<dbReference type="Proteomes" id="UP000266260">
    <property type="component" value="Unassembled WGS sequence"/>
</dbReference>
<dbReference type="Pfam" id="PF09957">
    <property type="entry name" value="VapB_antitoxin"/>
    <property type="match status" value="1"/>
</dbReference>
<proteinExistence type="predicted"/>
<accession>A0A398DFY0</accession>
<comment type="caution">
    <text evidence="1">The sequence shown here is derived from an EMBL/GenBank/DDBJ whole genome shotgun (WGS) entry which is preliminary data.</text>
</comment>
<dbReference type="RefSeq" id="WP_119175259.1">
    <property type="nucleotide sequence ID" value="NZ_QXIT01000003.1"/>
</dbReference>
<evidence type="ECO:0000313" key="2">
    <source>
        <dbReference type="Proteomes" id="UP000266260"/>
    </source>
</evidence>
<sequence length="67" mass="7985">MRTNIVLDDSLVNEAFKYAENIHTKRELIEVALKEFVTIRKVKNLRDLKGKIHFDDNYDYKKMRAGE</sequence>
<keyword evidence="2" id="KW-1185">Reference proteome</keyword>
<protein>
    <submittedName>
        <fullName evidence="1">Type II toxin-antitoxin system VapB family antitoxin</fullName>
    </submittedName>
</protein>
<gene>
    <name evidence="1" type="ORF">SMC6_00090</name>
</gene>
<organism evidence="1 2">
    <name type="scientific">Candidatus Cryosericum odellii</name>
    <dbReference type="NCBI Taxonomy" id="2290917"/>
    <lineage>
        <taxon>Bacteria</taxon>
        <taxon>Pseudomonadati</taxon>
        <taxon>Caldisericota/Cryosericota group</taxon>
        <taxon>Candidatus Cryosericota</taxon>
        <taxon>Candidatus Cryosericia</taxon>
        <taxon>Candidatus Cryosericales</taxon>
        <taxon>Candidatus Cryosericaceae</taxon>
        <taxon>Candidatus Cryosericum</taxon>
    </lineage>
</organism>